<dbReference type="EMBL" id="BTTX01000003">
    <property type="protein sequence ID" value="GMU07220.1"/>
    <property type="molecule type" value="Genomic_DNA"/>
</dbReference>
<sequence length="69" mass="6808">MRFLAMVSPPNTAPEGAQIAGTSVAQATGKGPPCALWSDLASGEPTQNSCEISVTNAEGACLDTPGSGS</sequence>
<accession>A0ABQ6QT76</accession>
<comment type="caution">
    <text evidence="1">The sequence shown here is derived from an EMBL/GenBank/DDBJ whole genome shotgun (WGS) entry which is preliminary data.</text>
</comment>
<keyword evidence="2" id="KW-1185">Reference proteome</keyword>
<organism evidence="1 2">
    <name type="scientific">Corallococcus caeni</name>
    <dbReference type="NCBI Taxonomy" id="3082388"/>
    <lineage>
        <taxon>Bacteria</taxon>
        <taxon>Pseudomonadati</taxon>
        <taxon>Myxococcota</taxon>
        <taxon>Myxococcia</taxon>
        <taxon>Myxococcales</taxon>
        <taxon>Cystobacterineae</taxon>
        <taxon>Myxococcaceae</taxon>
        <taxon>Corallococcus</taxon>
    </lineage>
</organism>
<gene>
    <name evidence="1" type="ORF">ASNO1_34730</name>
</gene>
<evidence type="ECO:0000313" key="2">
    <source>
        <dbReference type="Proteomes" id="UP001342631"/>
    </source>
</evidence>
<name>A0ABQ6QT76_9BACT</name>
<evidence type="ECO:0000313" key="1">
    <source>
        <dbReference type="EMBL" id="GMU07220.1"/>
    </source>
</evidence>
<reference evidence="1 2" key="1">
    <citation type="journal article" date="2024" name="Arch. Microbiol.">
        <title>Corallococcus caeni sp. nov., a novel myxobacterium isolated from activated sludge.</title>
        <authorList>
            <person name="Tomita S."/>
            <person name="Nakai R."/>
            <person name="Kuroda K."/>
            <person name="Kurashita H."/>
            <person name="Hatamoto M."/>
            <person name="Yamaguchi T."/>
            <person name="Narihiro T."/>
        </authorList>
    </citation>
    <scope>NUCLEOTIDE SEQUENCE [LARGE SCALE GENOMIC DNA]</scope>
    <source>
        <strain evidence="1 2">NO1</strain>
    </source>
</reference>
<dbReference type="Proteomes" id="UP001342631">
    <property type="component" value="Unassembled WGS sequence"/>
</dbReference>
<proteinExistence type="predicted"/>
<protein>
    <submittedName>
        <fullName evidence="1">Uncharacterized protein</fullName>
    </submittedName>
</protein>